<accession>A0A037ZK97</accession>
<name>A0A037ZK97_9RHOB</name>
<sequence length="139" mass="15232">MKISVALPLITAALFSGSPVAAFTTAEEVRPILEVTQANWIAVREYEGQDLLYFTHLASFRCGLFAIAYGVNTDVADQLFEAEPCYREEPAPNALKMENGALPFVGLPLGSVEYVTITITYLDGVQSTVRFDRADIQIP</sequence>
<dbReference type="AlphaFoldDB" id="A0A037ZK97"/>
<dbReference type="RefSeq" id="WP_035258952.1">
    <property type="nucleotide sequence ID" value="NZ_JFKE01000004.1"/>
</dbReference>
<protein>
    <submittedName>
        <fullName evidence="2">Uncharacterized protein</fullName>
    </submittedName>
</protein>
<dbReference type="STRING" id="1454373.ACMU_11185"/>
<dbReference type="Proteomes" id="UP000026249">
    <property type="component" value="Unassembled WGS sequence"/>
</dbReference>
<reference evidence="2 3" key="1">
    <citation type="submission" date="2014-03" db="EMBL/GenBank/DDBJ databases">
        <title>Draft Genome Sequence of Actibacterium mucosum KCTC 23349, a Marine Alphaproteobacterium with Complex Ionic Requirements Isolated from Mediterranean Seawater at Malvarrosa Beach, Valencia, Spain.</title>
        <authorList>
            <person name="Arahal D.R."/>
            <person name="Shao Z."/>
            <person name="Lai Q."/>
            <person name="Pujalte M.J."/>
        </authorList>
    </citation>
    <scope>NUCLEOTIDE SEQUENCE [LARGE SCALE GENOMIC DNA]</scope>
    <source>
        <strain evidence="2 3">KCTC 23349</strain>
    </source>
</reference>
<dbReference type="EMBL" id="JFKE01000004">
    <property type="protein sequence ID" value="KAJ55256.1"/>
    <property type="molecule type" value="Genomic_DNA"/>
</dbReference>
<keyword evidence="1" id="KW-0732">Signal</keyword>
<organism evidence="2 3">
    <name type="scientific">Actibacterium mucosum KCTC 23349</name>
    <dbReference type="NCBI Taxonomy" id="1454373"/>
    <lineage>
        <taxon>Bacteria</taxon>
        <taxon>Pseudomonadati</taxon>
        <taxon>Pseudomonadota</taxon>
        <taxon>Alphaproteobacteria</taxon>
        <taxon>Rhodobacterales</taxon>
        <taxon>Roseobacteraceae</taxon>
        <taxon>Actibacterium</taxon>
    </lineage>
</organism>
<comment type="caution">
    <text evidence="2">The sequence shown here is derived from an EMBL/GenBank/DDBJ whole genome shotgun (WGS) entry which is preliminary data.</text>
</comment>
<feature type="chain" id="PRO_5001559493" evidence="1">
    <location>
        <begin position="22"/>
        <end position="139"/>
    </location>
</feature>
<evidence type="ECO:0000256" key="1">
    <source>
        <dbReference type="SAM" id="SignalP"/>
    </source>
</evidence>
<dbReference type="OrthoDB" id="9816009at2"/>
<keyword evidence="3" id="KW-1185">Reference proteome</keyword>
<evidence type="ECO:0000313" key="3">
    <source>
        <dbReference type="Proteomes" id="UP000026249"/>
    </source>
</evidence>
<gene>
    <name evidence="2" type="ORF">ACMU_11185</name>
</gene>
<feature type="signal peptide" evidence="1">
    <location>
        <begin position="1"/>
        <end position="21"/>
    </location>
</feature>
<evidence type="ECO:0000313" key="2">
    <source>
        <dbReference type="EMBL" id="KAJ55256.1"/>
    </source>
</evidence>
<proteinExistence type="predicted"/>